<dbReference type="UniPathway" id="UPA00135">
    <property type="reaction ID" value="UER00196"/>
</dbReference>
<accession>A0A2J0L175</accession>
<dbReference type="PANTHER" id="PTHR42789:SF1">
    <property type="entry name" value="D-ISOMER SPECIFIC 2-HYDROXYACID DEHYDROGENASE FAMILY PROTEIN (AFU_ORTHOLOGUE AFUA_6G10090)"/>
    <property type="match status" value="1"/>
</dbReference>
<dbReference type="NCBIfam" id="TIGR01327">
    <property type="entry name" value="PGDH"/>
    <property type="match status" value="1"/>
</dbReference>
<evidence type="ECO:0000313" key="12">
    <source>
        <dbReference type="EMBL" id="PIU41863.1"/>
    </source>
</evidence>
<dbReference type="GO" id="GO:0051287">
    <property type="term" value="F:NAD binding"/>
    <property type="evidence" value="ECO:0007669"/>
    <property type="project" value="UniProtKB-UniRule"/>
</dbReference>
<sequence length="527" mass="57523">MKILVCDPLHDEGLKVLTGEKEFKVDVKPKLSPAELESVIKGYEAVIVRSATKITKGVIEASDKLRLIGRAGVGLDNVDVESATKKGIIVLNAPAGNTISTAEHTFSMIMALSRNIAQANASMKRGEWEKKKFMGIELYGKVLGVAGLGRIGTEVAKRALSFEMKVIAYDPFLSAEQAKKIGVELVSLDEVIKRSDYITVHTPLTDETRHMLGEAEFKKMKKGVRIINCARGGIIDEGVLVKAIESGHVAGAAFDVFEKEPLDTASPLLKFDNVVLTPHLGASTEEAQLNVSLDIANTVKDVLLGRGIRNAVNIPCVDPELLKNIEPYLKLAEKIGSLQTQLAEGHIKKVQIKYVGEIINYDLKPVTIALVKGILEPILQETVNYVNALVIARERGIEIIESKASAIEDFANLIYVKVETEKMKNSVMGTLFTKVDPRIVKINDYYVDAVPEGHMLFIRNKDLPGVVGEIGTILGDGKINIAGMTFGRQKKGGDALSILNVDMPIPQNVLEKIKKAKNIFEAKTIKL</sequence>
<evidence type="ECO:0000256" key="7">
    <source>
        <dbReference type="ARBA" id="ARBA00023299"/>
    </source>
</evidence>
<dbReference type="InterPro" id="IPR045865">
    <property type="entry name" value="ACT-like_dom_sf"/>
</dbReference>
<dbReference type="PANTHER" id="PTHR42789">
    <property type="entry name" value="D-ISOMER SPECIFIC 2-HYDROXYACID DEHYDROGENASE FAMILY PROTEIN (AFU_ORTHOLOGUE AFUA_6G10090)"/>
    <property type="match status" value="1"/>
</dbReference>
<dbReference type="InterPro" id="IPR036291">
    <property type="entry name" value="NAD(P)-bd_dom_sf"/>
</dbReference>
<evidence type="ECO:0000256" key="6">
    <source>
        <dbReference type="ARBA" id="ARBA00023027"/>
    </source>
</evidence>
<dbReference type="InterPro" id="IPR050857">
    <property type="entry name" value="D-2-hydroxyacid_DH"/>
</dbReference>
<comment type="function">
    <text evidence="1">Catalyzes the reversible oxidation of 3-phospho-D-glycerate to 3-phosphonooxypyruvate, the first step of the phosphorylated L-serine biosynthesis pathway. Also catalyzes the reversible oxidation of 2-hydroxyglutarate to 2-oxoglutarate.</text>
</comment>
<evidence type="ECO:0000256" key="1">
    <source>
        <dbReference type="ARBA" id="ARBA00003800"/>
    </source>
</evidence>
<evidence type="ECO:0000259" key="11">
    <source>
        <dbReference type="PROSITE" id="PS51671"/>
    </source>
</evidence>
<evidence type="ECO:0000256" key="5">
    <source>
        <dbReference type="ARBA" id="ARBA00023002"/>
    </source>
</evidence>
<dbReference type="SUPFAM" id="SSF51735">
    <property type="entry name" value="NAD(P)-binding Rossmann-fold domains"/>
    <property type="match status" value="1"/>
</dbReference>
<dbReference type="Pfam" id="PF19304">
    <property type="entry name" value="PGDH_inter"/>
    <property type="match status" value="1"/>
</dbReference>
<dbReference type="Pfam" id="PF02826">
    <property type="entry name" value="2-Hacid_dh_C"/>
    <property type="match status" value="1"/>
</dbReference>
<reference evidence="12 13" key="1">
    <citation type="submission" date="2017-09" db="EMBL/GenBank/DDBJ databases">
        <title>Depth-based differentiation of microbial function through sediment-hosted aquifers and enrichment of novel symbionts in the deep terrestrial subsurface.</title>
        <authorList>
            <person name="Probst A.J."/>
            <person name="Ladd B."/>
            <person name="Jarett J.K."/>
            <person name="Geller-Mcgrath D.E."/>
            <person name="Sieber C.M."/>
            <person name="Emerson J.B."/>
            <person name="Anantharaman K."/>
            <person name="Thomas B.C."/>
            <person name="Malmstrom R."/>
            <person name="Stieglmeier M."/>
            <person name="Klingl A."/>
            <person name="Woyke T."/>
            <person name="Ryan C.M."/>
            <person name="Banfield J.F."/>
        </authorList>
    </citation>
    <scope>NUCLEOTIDE SEQUENCE [LARGE SCALE GENOMIC DNA]</scope>
    <source>
        <strain evidence="12">CG07_land_8_20_14_0_80_42_15</strain>
    </source>
</reference>
<dbReference type="SUPFAM" id="SSF55021">
    <property type="entry name" value="ACT-like"/>
    <property type="match status" value="1"/>
</dbReference>
<gene>
    <name evidence="12" type="ORF">COS99_03460</name>
</gene>
<dbReference type="InterPro" id="IPR002912">
    <property type="entry name" value="ACT_dom"/>
</dbReference>
<dbReference type="FunFam" id="3.30.1330.90:FF:000003">
    <property type="entry name" value="D-3-phosphoglycerate dehydrogenase"/>
    <property type="match status" value="1"/>
</dbReference>
<keyword evidence="6 10" id="KW-0520">NAD</keyword>
<evidence type="ECO:0000256" key="2">
    <source>
        <dbReference type="ARBA" id="ARBA00005216"/>
    </source>
</evidence>
<dbReference type="EC" id="1.1.1.95" evidence="10"/>
<dbReference type="Pfam" id="PF01842">
    <property type="entry name" value="ACT"/>
    <property type="match status" value="1"/>
</dbReference>
<dbReference type="PROSITE" id="PS00671">
    <property type="entry name" value="D_2_HYDROXYACID_DH_3"/>
    <property type="match status" value="1"/>
</dbReference>
<dbReference type="Gene3D" id="3.30.70.260">
    <property type="match status" value="1"/>
</dbReference>
<dbReference type="GO" id="GO:0006564">
    <property type="term" value="P:L-serine biosynthetic process"/>
    <property type="evidence" value="ECO:0007669"/>
    <property type="project" value="UniProtKB-UniRule"/>
</dbReference>
<comment type="caution">
    <text evidence="12">The sequence shown here is derived from an EMBL/GenBank/DDBJ whole genome shotgun (WGS) entry which is preliminary data.</text>
</comment>
<evidence type="ECO:0000256" key="10">
    <source>
        <dbReference type="RuleBase" id="RU363003"/>
    </source>
</evidence>
<dbReference type="Pfam" id="PF00389">
    <property type="entry name" value="2-Hacid_dh"/>
    <property type="match status" value="1"/>
</dbReference>
<dbReference type="InterPro" id="IPR006236">
    <property type="entry name" value="PGDH"/>
</dbReference>
<name>A0A2J0L175_9BACT</name>
<dbReference type="SUPFAM" id="SSF52283">
    <property type="entry name" value="Formate/glycerate dehydrogenase catalytic domain-like"/>
    <property type="match status" value="1"/>
</dbReference>
<dbReference type="CDD" id="cd04902">
    <property type="entry name" value="ACT_3PGDH-xct"/>
    <property type="match status" value="1"/>
</dbReference>
<dbReference type="InterPro" id="IPR029753">
    <property type="entry name" value="D-isomer_DH_CS"/>
</dbReference>
<dbReference type="GO" id="GO:0004617">
    <property type="term" value="F:phosphoglycerate dehydrogenase activity"/>
    <property type="evidence" value="ECO:0007669"/>
    <property type="project" value="UniProtKB-UniRule"/>
</dbReference>
<comment type="catalytic activity">
    <reaction evidence="8">
        <text>(R)-2-hydroxyglutarate + NAD(+) = 2-oxoglutarate + NADH + H(+)</text>
        <dbReference type="Rhea" id="RHEA:49612"/>
        <dbReference type="ChEBI" id="CHEBI:15378"/>
        <dbReference type="ChEBI" id="CHEBI:15801"/>
        <dbReference type="ChEBI" id="CHEBI:16810"/>
        <dbReference type="ChEBI" id="CHEBI:57540"/>
        <dbReference type="ChEBI" id="CHEBI:57945"/>
        <dbReference type="EC" id="1.1.1.399"/>
    </reaction>
</comment>
<dbReference type="InterPro" id="IPR006140">
    <property type="entry name" value="D-isomer_DH_NAD-bd"/>
</dbReference>
<comment type="pathway">
    <text evidence="2 10">Amino-acid biosynthesis; L-serine biosynthesis; L-serine from 3-phospho-D-glycerate: step 1/3.</text>
</comment>
<keyword evidence="7 10" id="KW-0718">Serine biosynthesis</keyword>
<proteinExistence type="inferred from homology"/>
<evidence type="ECO:0000256" key="8">
    <source>
        <dbReference type="ARBA" id="ARBA00048126"/>
    </source>
</evidence>
<dbReference type="FunFam" id="3.40.50.720:FF:000021">
    <property type="entry name" value="D-3-phosphoglycerate dehydrogenase"/>
    <property type="match status" value="1"/>
</dbReference>
<dbReference type="Proteomes" id="UP000230052">
    <property type="component" value="Unassembled WGS sequence"/>
</dbReference>
<dbReference type="CDD" id="cd12173">
    <property type="entry name" value="PGDH_4"/>
    <property type="match status" value="1"/>
</dbReference>
<dbReference type="EMBL" id="PEWV01000032">
    <property type="protein sequence ID" value="PIU41863.1"/>
    <property type="molecule type" value="Genomic_DNA"/>
</dbReference>
<dbReference type="AlphaFoldDB" id="A0A2J0L175"/>
<dbReference type="InterPro" id="IPR006139">
    <property type="entry name" value="D-isomer_2_OHA_DH_cat_dom"/>
</dbReference>
<dbReference type="PROSITE" id="PS51671">
    <property type="entry name" value="ACT"/>
    <property type="match status" value="1"/>
</dbReference>
<dbReference type="InterPro" id="IPR029009">
    <property type="entry name" value="ASB_dom_sf"/>
</dbReference>
<comment type="similarity">
    <text evidence="3 10">Belongs to the D-isomer specific 2-hydroxyacid dehydrogenase family.</text>
</comment>
<comment type="catalytic activity">
    <reaction evidence="9 10">
        <text>(2R)-3-phosphoglycerate + NAD(+) = 3-phosphooxypyruvate + NADH + H(+)</text>
        <dbReference type="Rhea" id="RHEA:12641"/>
        <dbReference type="ChEBI" id="CHEBI:15378"/>
        <dbReference type="ChEBI" id="CHEBI:18110"/>
        <dbReference type="ChEBI" id="CHEBI:57540"/>
        <dbReference type="ChEBI" id="CHEBI:57945"/>
        <dbReference type="ChEBI" id="CHEBI:58272"/>
        <dbReference type="EC" id="1.1.1.95"/>
    </reaction>
</comment>
<evidence type="ECO:0000256" key="9">
    <source>
        <dbReference type="ARBA" id="ARBA00048731"/>
    </source>
</evidence>
<organism evidence="12 13">
    <name type="scientific">Candidatus Aquitaenariimonas noxiae</name>
    <dbReference type="NCBI Taxonomy" id="1974741"/>
    <lineage>
        <taxon>Bacteria</taxon>
        <taxon>Pseudomonadati</taxon>
        <taxon>Candidatus Omnitrophota</taxon>
        <taxon>Candidatus Aquitaenariimonas</taxon>
    </lineage>
</organism>
<evidence type="ECO:0000256" key="3">
    <source>
        <dbReference type="ARBA" id="ARBA00005854"/>
    </source>
</evidence>
<dbReference type="InterPro" id="IPR045626">
    <property type="entry name" value="PGDH_ASB_dom"/>
</dbReference>
<keyword evidence="10" id="KW-0028">Amino-acid biosynthesis</keyword>
<dbReference type="SUPFAM" id="SSF143548">
    <property type="entry name" value="Serine metabolism enzymes domain"/>
    <property type="match status" value="1"/>
</dbReference>
<evidence type="ECO:0000313" key="13">
    <source>
        <dbReference type="Proteomes" id="UP000230052"/>
    </source>
</evidence>
<evidence type="ECO:0000256" key="4">
    <source>
        <dbReference type="ARBA" id="ARBA00021582"/>
    </source>
</evidence>
<feature type="domain" description="ACT" evidence="11">
    <location>
        <begin position="455"/>
        <end position="527"/>
    </location>
</feature>
<protein>
    <recommendedName>
        <fullName evidence="4 10">D-3-phosphoglycerate dehydrogenase</fullName>
        <ecNumber evidence="10">1.1.1.95</ecNumber>
    </recommendedName>
</protein>
<dbReference type="Gene3D" id="3.40.50.720">
    <property type="entry name" value="NAD(P)-binding Rossmann-like Domain"/>
    <property type="match status" value="2"/>
</dbReference>
<dbReference type="Gene3D" id="3.30.1330.90">
    <property type="entry name" value="D-3-phosphoglycerate dehydrogenase, domain 3"/>
    <property type="match status" value="1"/>
</dbReference>
<dbReference type="FunFam" id="3.30.70.260:FF:000008">
    <property type="entry name" value="D-3-phosphoglycerate dehydrogenase, chloroplastic"/>
    <property type="match status" value="1"/>
</dbReference>
<keyword evidence="5 10" id="KW-0560">Oxidoreductase</keyword>